<protein>
    <submittedName>
        <fullName evidence="1">Uncharacterized protein</fullName>
    </submittedName>
</protein>
<dbReference type="PROSITE" id="PS51318">
    <property type="entry name" value="TAT"/>
    <property type="match status" value="1"/>
</dbReference>
<evidence type="ECO:0000313" key="2">
    <source>
        <dbReference type="Proteomes" id="UP001056383"/>
    </source>
</evidence>
<reference evidence="1" key="1">
    <citation type="submission" date="2022-04" db="EMBL/GenBank/DDBJ databases">
        <title>Systematic whole-genome sequencing reveals an unexpected diversity among actinomycetoma pathogens and provides insights into their antibacterial susceptibilities.</title>
        <authorList>
            <person name="Watson A.K."/>
            <person name="Kepplinger B."/>
            <person name="Bakhiet S.M."/>
            <person name="Mhmoud N.A."/>
            <person name="Chapman J."/>
            <person name="Allenby N."/>
            <person name="Mickiewicz K."/>
            <person name="Goodfellow M."/>
            <person name="Fahal A.H."/>
            <person name="Errington J."/>
        </authorList>
    </citation>
    <scope>NUCLEOTIDE SEQUENCE</scope>
    <source>
        <strain evidence="1">SD 504</strain>
    </source>
</reference>
<keyword evidence="2" id="KW-1185">Reference proteome</keyword>
<dbReference type="InterPro" id="IPR006311">
    <property type="entry name" value="TAT_signal"/>
</dbReference>
<dbReference type="EMBL" id="CP095474">
    <property type="protein sequence ID" value="URN17483.1"/>
    <property type="molecule type" value="Genomic_DNA"/>
</dbReference>
<evidence type="ECO:0000313" key="1">
    <source>
        <dbReference type="EMBL" id="URN17483.1"/>
    </source>
</evidence>
<proteinExistence type="predicted"/>
<feature type="non-terminal residue" evidence="1">
    <location>
        <position position="90"/>
    </location>
</feature>
<organism evidence="1 2">
    <name type="scientific">Streptomyces sudanensis</name>
    <dbReference type="NCBI Taxonomy" id="436397"/>
    <lineage>
        <taxon>Bacteria</taxon>
        <taxon>Bacillati</taxon>
        <taxon>Actinomycetota</taxon>
        <taxon>Actinomycetes</taxon>
        <taxon>Kitasatosporales</taxon>
        <taxon>Streptomycetaceae</taxon>
        <taxon>Streptomyces</taxon>
    </lineage>
</organism>
<gene>
    <name evidence="1" type="ORF">MW084_17840</name>
</gene>
<accession>A0ABY4TI93</accession>
<dbReference type="Proteomes" id="UP001056383">
    <property type="component" value="Chromosome"/>
</dbReference>
<sequence length="90" mass="8440">MPRYDAPPARRAADAFGAAAAALAAVLLAVLGVLAPASHAAPAAVPPTTGAQRPAAADDPCAAVCSAAPLPSADVAGLRSVPPPLGAAPG</sequence>
<name>A0ABY4TI93_9ACTN</name>